<evidence type="ECO:0008006" key="4">
    <source>
        <dbReference type="Google" id="ProtNLM"/>
    </source>
</evidence>
<name>A0A563VLG4_9CYAN</name>
<keyword evidence="3" id="KW-1185">Reference proteome</keyword>
<reference evidence="2 3" key="1">
    <citation type="submission" date="2019-01" db="EMBL/GenBank/DDBJ databases">
        <authorList>
            <person name="Brito A."/>
        </authorList>
    </citation>
    <scope>NUCLEOTIDE SEQUENCE [LARGE SCALE GENOMIC DNA]</scope>
    <source>
        <strain evidence="2">1</strain>
    </source>
</reference>
<gene>
    <name evidence="2" type="ORF">H1P_1410005</name>
</gene>
<sequence>MSTDSNTKQAYQEKVKAQLDKLNTQIDEFKVKSEQAKANAKIEYQDKMAELYTKRDAAQVKLQELQQSSGEAWTEIQKGFEKAWTELSSAWDIAVDKFK</sequence>
<dbReference type="OrthoDB" id="426827at2"/>
<evidence type="ECO:0000256" key="1">
    <source>
        <dbReference type="SAM" id="Coils"/>
    </source>
</evidence>
<organism evidence="2 3">
    <name type="scientific">Hyella patelloides LEGE 07179</name>
    <dbReference type="NCBI Taxonomy" id="945734"/>
    <lineage>
        <taxon>Bacteria</taxon>
        <taxon>Bacillati</taxon>
        <taxon>Cyanobacteriota</taxon>
        <taxon>Cyanophyceae</taxon>
        <taxon>Pleurocapsales</taxon>
        <taxon>Hyellaceae</taxon>
        <taxon>Hyella</taxon>
    </lineage>
</organism>
<dbReference type="EMBL" id="CAACVJ010000048">
    <property type="protein sequence ID" value="VEP12290.1"/>
    <property type="molecule type" value="Genomic_DNA"/>
</dbReference>
<protein>
    <recommendedName>
        <fullName evidence="4">Coiled coil domain-containing protein</fullName>
    </recommendedName>
</protein>
<accession>A0A563VLG4</accession>
<dbReference type="AlphaFoldDB" id="A0A563VLG4"/>
<dbReference type="Proteomes" id="UP000320055">
    <property type="component" value="Unassembled WGS sequence"/>
</dbReference>
<dbReference type="RefSeq" id="WP_144870196.1">
    <property type="nucleotide sequence ID" value="NZ_LR213893.1"/>
</dbReference>
<feature type="coiled-coil region" evidence="1">
    <location>
        <begin position="12"/>
        <end position="68"/>
    </location>
</feature>
<evidence type="ECO:0000313" key="2">
    <source>
        <dbReference type="EMBL" id="VEP12290.1"/>
    </source>
</evidence>
<evidence type="ECO:0000313" key="3">
    <source>
        <dbReference type="Proteomes" id="UP000320055"/>
    </source>
</evidence>
<keyword evidence="1" id="KW-0175">Coiled coil</keyword>
<proteinExistence type="predicted"/>